<dbReference type="Gene3D" id="3.20.20.80">
    <property type="entry name" value="Glycosidases"/>
    <property type="match status" value="1"/>
</dbReference>
<feature type="chain" id="PRO_5010471919" evidence="2">
    <location>
        <begin position="20"/>
        <end position="669"/>
    </location>
</feature>
<protein>
    <submittedName>
        <fullName evidence="4">Glycosyl hydrolase-like 10</fullName>
    </submittedName>
</protein>
<sequence length="669" mass="76060">MNRLIILLSLLLVPVFISAQTVVTIEAASPDPTLTVRGPEKQIDLFNNPVWEKQEKGIVLLSTEYQNAIKSTQSIYTAVIVNKDMKVTKVLNGVISKNIQPVFKTPLDIELGQAEFALIGYDADYSKDGYRKFLAENFHVGDVVKLRINGEIHSLDKVIAFSQGSIPPQIELDNDFLFTVVGSKTTLSGCIANYDRKAGYQLFIESQTEIKPVPLTVKGLFHNQLTLNNGTNFFNWILKKGGKEITRKPVAVFSKAPDQQQSELVMWVEQFPNAKVLTNREAVTTMVNNVKKAGFTSIGLDVKGPEGYVSYRKNDLSKTPYLTATKNPNKQVKDDGFDLLEVVLQEAHKIGLKVYTSFNFFTEGNITVNDYAILHEHKDWEEIVQRPEDKGKLLKITESTRGKEAAKGKLLALAFVNPSNKEVQDFQLLRVEEVLKNYDIDGIVLDRCRYDNLYADFSHVTRNAFEEYLEKEGKVLENFPADAFRINKEGVLIKGRFFKEWITFRSQTICDFTNRIRLLVDKYKVEKNPDLKMAAYVGSWYEVYYQNGVNWASNQFKYDDRLSFPDSEIYGKSYNRTSYLGNLDFLMIGTYYKTPKEVNRYITLGNILTCGQVPLLGSMSLPDLSVSDQGKVFGASLKNSSGLMIFDNCYVDWETFFEQMKIAFSIKKK</sequence>
<organism evidence="4 6">
    <name type="scientific">Bacteroides xylanisolvens</name>
    <dbReference type="NCBI Taxonomy" id="371601"/>
    <lineage>
        <taxon>Bacteria</taxon>
        <taxon>Pseudomonadati</taxon>
        <taxon>Bacteroidota</taxon>
        <taxon>Bacteroidia</taxon>
        <taxon>Bacteroidales</taxon>
        <taxon>Bacteroidaceae</taxon>
        <taxon>Bacteroides</taxon>
    </lineage>
</organism>
<dbReference type="GO" id="GO:0016787">
    <property type="term" value="F:hydrolase activity"/>
    <property type="evidence" value="ECO:0007669"/>
    <property type="project" value="UniProtKB-KW"/>
</dbReference>
<evidence type="ECO:0000313" key="6">
    <source>
        <dbReference type="Proteomes" id="UP000183040"/>
    </source>
</evidence>
<dbReference type="SUPFAM" id="SSF51445">
    <property type="entry name" value="(Trans)glycosidases"/>
    <property type="match status" value="1"/>
</dbReference>
<dbReference type="Proteomes" id="UP000183040">
    <property type="component" value="Unassembled WGS sequence"/>
</dbReference>
<dbReference type="PANTHER" id="PTHR43405:SF1">
    <property type="entry name" value="GLYCOSYL HYDROLASE DIGH"/>
    <property type="match status" value="1"/>
</dbReference>
<proteinExistence type="predicted"/>
<dbReference type="PANTHER" id="PTHR43405">
    <property type="entry name" value="GLYCOSYL HYDROLASE DIGH"/>
    <property type="match status" value="1"/>
</dbReference>
<dbReference type="Pfam" id="PF02638">
    <property type="entry name" value="GHL10"/>
    <property type="match status" value="1"/>
</dbReference>
<dbReference type="EMBL" id="FNRP01000032">
    <property type="protein sequence ID" value="SEB10758.1"/>
    <property type="molecule type" value="Genomic_DNA"/>
</dbReference>
<evidence type="ECO:0000313" key="7">
    <source>
        <dbReference type="Proteomes" id="UP000183766"/>
    </source>
</evidence>
<dbReference type="InterPro" id="IPR003790">
    <property type="entry name" value="GHL10"/>
</dbReference>
<evidence type="ECO:0000256" key="1">
    <source>
        <dbReference type="ARBA" id="ARBA00022729"/>
    </source>
</evidence>
<keyword evidence="4" id="KW-0378">Hydrolase</keyword>
<dbReference type="InterPro" id="IPR052177">
    <property type="entry name" value="Divisome_Glycosyl_Hydrolase"/>
</dbReference>
<dbReference type="Proteomes" id="UP000183766">
    <property type="component" value="Unassembled WGS sequence"/>
</dbReference>
<dbReference type="EMBL" id="FOUM01000015">
    <property type="protein sequence ID" value="SFM95979.1"/>
    <property type="molecule type" value="Genomic_DNA"/>
</dbReference>
<name>A0A1H4GPH8_9BACE</name>
<keyword evidence="1 2" id="KW-0732">Signal</keyword>
<evidence type="ECO:0000256" key="2">
    <source>
        <dbReference type="SAM" id="SignalP"/>
    </source>
</evidence>
<dbReference type="AlphaFoldDB" id="A0A1H4GPH8"/>
<dbReference type="InterPro" id="IPR017853">
    <property type="entry name" value="GH"/>
</dbReference>
<reference evidence="6 7" key="1">
    <citation type="submission" date="2016-10" db="EMBL/GenBank/DDBJ databases">
        <authorList>
            <person name="de Groot N.N."/>
        </authorList>
    </citation>
    <scope>NUCLEOTIDE SEQUENCE [LARGE SCALE GENOMIC DNA]</scope>
    <source>
        <strain evidence="5 7">NLAE-zl-C202</strain>
        <strain evidence="4 6">NLAE-zl-G339</strain>
    </source>
</reference>
<evidence type="ECO:0000313" key="5">
    <source>
        <dbReference type="EMBL" id="SFM95979.1"/>
    </source>
</evidence>
<feature type="signal peptide" evidence="2">
    <location>
        <begin position="1"/>
        <end position="19"/>
    </location>
</feature>
<evidence type="ECO:0000313" key="4">
    <source>
        <dbReference type="EMBL" id="SEB10758.1"/>
    </source>
</evidence>
<feature type="domain" description="Glycosyl hydrolase-like 10" evidence="3">
    <location>
        <begin position="276"/>
        <end position="524"/>
    </location>
</feature>
<gene>
    <name evidence="4" type="ORF">SAMN04487924_13223</name>
    <name evidence="5" type="ORF">SAMN05216250_1155</name>
</gene>
<evidence type="ECO:0000259" key="3">
    <source>
        <dbReference type="Pfam" id="PF02638"/>
    </source>
</evidence>
<dbReference type="RefSeq" id="WP_008644132.1">
    <property type="nucleotide sequence ID" value="NZ_CP103098.1"/>
</dbReference>
<accession>A0A1H4GPH8</accession>